<evidence type="ECO:0000313" key="5">
    <source>
        <dbReference type="Proteomes" id="UP000776276"/>
    </source>
</evidence>
<dbReference type="Proteomes" id="UP000776276">
    <property type="component" value="Unassembled WGS sequence"/>
</dbReference>
<proteinExistence type="predicted"/>
<keyword evidence="1" id="KW-0732">Signal</keyword>
<evidence type="ECO:0000259" key="3">
    <source>
        <dbReference type="Pfam" id="PF00930"/>
    </source>
</evidence>
<dbReference type="EMBL" id="JAHKRT010000011">
    <property type="protein sequence ID" value="MBU3079509.1"/>
    <property type="molecule type" value="Genomic_DNA"/>
</dbReference>
<comment type="caution">
    <text evidence="4">The sequence shown here is derived from an EMBL/GenBank/DDBJ whole genome shotgun (WGS) entry which is preliminary data.</text>
</comment>
<accession>A0ABS6BQG5</accession>
<dbReference type="InterPro" id="IPR050278">
    <property type="entry name" value="Serine_Prot_S9B/DPPIV"/>
</dbReference>
<dbReference type="InterPro" id="IPR011659">
    <property type="entry name" value="WD40"/>
</dbReference>
<dbReference type="Pfam" id="PF00930">
    <property type="entry name" value="DPPIV_N"/>
    <property type="match status" value="1"/>
</dbReference>
<feature type="domain" description="Dipeptidylpeptidase IV N-terminal" evidence="3">
    <location>
        <begin position="300"/>
        <end position="387"/>
    </location>
</feature>
<reference evidence="4 5" key="1">
    <citation type="submission" date="2021-06" db="EMBL/GenBank/DDBJ databases">
        <title>Sphingomonas sp. XMGL2, whole genome shotgun sequencing project.</title>
        <authorList>
            <person name="Zhao G."/>
            <person name="Shen L."/>
        </authorList>
    </citation>
    <scope>NUCLEOTIDE SEQUENCE [LARGE SCALE GENOMIC DNA]</scope>
    <source>
        <strain evidence="4 5">XMGL2</strain>
    </source>
</reference>
<organism evidence="4 5">
    <name type="scientific">Sphingomonas quercus</name>
    <dbReference type="NCBI Taxonomy" id="2842451"/>
    <lineage>
        <taxon>Bacteria</taxon>
        <taxon>Pseudomonadati</taxon>
        <taxon>Pseudomonadota</taxon>
        <taxon>Alphaproteobacteria</taxon>
        <taxon>Sphingomonadales</taxon>
        <taxon>Sphingomonadaceae</taxon>
        <taxon>Sphingomonas</taxon>
    </lineage>
</organism>
<dbReference type="InterPro" id="IPR001375">
    <property type="entry name" value="Peptidase_S9_cat"/>
</dbReference>
<sequence length="699" mass="75127">MFKHLFLAGIAGLSLATPVLAADPPPPAQLADFIGYSYASHLAAPHRGDRIAWVEMRKGVRNVWSAAAPDFAPRKLTDGTRDDGQDLTFVTWSPDGRILAWVRGEVEHNGWATGAPANPASAPGQQQEELWASVNGAPGVKIAEGSEPLFSSKGQLVFIRDYQVYTVDPANPGKATRLFYDRGRVGGLAWSPDGSRLAFVSRRGDHSFIGIYNGADTPITWVAPATAYDDNPAWSPDGTRIAFSRRTGTFDILAASAGEKPNPFSIWVASAADGSARQAWKSPATLNGSFPSVPDGLFLMWGAGDRITFRAELDGWAHLYALPAAGGEPVLLTPGEFMVEHVTMTPDGTALLYSANAGSVAGDIDRRHVFRVAVDRPGPAALTPGSGLEWTPAPLAGGRIAYISATAQTPPRVALAGADGKGARLIDPEPAPFPSQQLVVPKPVTFTAADGTVVHGQLFRPNGGKAKKPALVFVHGGPPRQMLLGWSYMDYYTHSYAMNQYLASRGYVVLSVNYRLGIGYGRAFQHAAKAGASGNSEYQDVVAGARYLQALADVDPARLGIWGGSYGGLLTAQGLARNSDIFKAGVDLHGVHDWTLYQNLGGGTRYEQGDVAAMKKIAFESSPEAAMATWRSPVLLIHGDDDRNVPFNQTVDLARRLAAQNIPFEEMILPNEVHGFLRYDSWLRADARMVRFLDERLKP</sequence>
<evidence type="ECO:0000313" key="4">
    <source>
        <dbReference type="EMBL" id="MBU3079509.1"/>
    </source>
</evidence>
<dbReference type="Pfam" id="PF07676">
    <property type="entry name" value="PD40"/>
    <property type="match status" value="3"/>
</dbReference>
<dbReference type="Pfam" id="PF00326">
    <property type="entry name" value="Peptidase_S9"/>
    <property type="match status" value="1"/>
</dbReference>
<dbReference type="InterPro" id="IPR002469">
    <property type="entry name" value="Peptidase_S9B_N"/>
</dbReference>
<feature type="chain" id="PRO_5045757491" evidence="1">
    <location>
        <begin position="22"/>
        <end position="699"/>
    </location>
</feature>
<protein>
    <submittedName>
        <fullName evidence="4">Prolyl oligopeptidase family serine peptidase</fullName>
    </submittedName>
</protein>
<keyword evidence="5" id="KW-1185">Reference proteome</keyword>
<evidence type="ECO:0000256" key="1">
    <source>
        <dbReference type="SAM" id="SignalP"/>
    </source>
</evidence>
<evidence type="ECO:0000259" key="2">
    <source>
        <dbReference type="Pfam" id="PF00326"/>
    </source>
</evidence>
<dbReference type="PANTHER" id="PTHR11731">
    <property type="entry name" value="PROTEASE FAMILY S9B,C DIPEPTIDYL-PEPTIDASE IV-RELATED"/>
    <property type="match status" value="1"/>
</dbReference>
<name>A0ABS6BQG5_9SPHN</name>
<gene>
    <name evidence="4" type="ORF">KOF26_16755</name>
</gene>
<dbReference type="PANTHER" id="PTHR11731:SF193">
    <property type="entry name" value="DIPEPTIDYL PEPTIDASE 9"/>
    <property type="match status" value="1"/>
</dbReference>
<feature type="signal peptide" evidence="1">
    <location>
        <begin position="1"/>
        <end position="21"/>
    </location>
</feature>
<dbReference type="RefSeq" id="WP_216327862.1">
    <property type="nucleotide sequence ID" value="NZ_JAHKRT010000011.1"/>
</dbReference>
<feature type="domain" description="Peptidase S9 prolyl oligopeptidase catalytic" evidence="2">
    <location>
        <begin position="499"/>
        <end position="698"/>
    </location>
</feature>